<dbReference type="InterPro" id="IPR013861">
    <property type="entry name" value="TMEM115/Pdh1/Rbl19"/>
</dbReference>
<keyword evidence="3 5" id="KW-1133">Transmembrane helix</keyword>
<feature type="transmembrane region" description="Helical" evidence="5">
    <location>
        <begin position="164"/>
        <end position="185"/>
    </location>
</feature>
<name>A0A7J7ILY6_9RHOD</name>
<evidence type="ECO:0000256" key="5">
    <source>
        <dbReference type="SAM" id="Phobius"/>
    </source>
</evidence>
<keyword evidence="4 5" id="KW-0472">Membrane</keyword>
<evidence type="ECO:0000256" key="4">
    <source>
        <dbReference type="ARBA" id="ARBA00023136"/>
    </source>
</evidence>
<dbReference type="OrthoDB" id="73612at2759"/>
<evidence type="ECO:0000256" key="3">
    <source>
        <dbReference type="ARBA" id="ARBA00022989"/>
    </source>
</evidence>
<organism evidence="6 7">
    <name type="scientific">Cyanidiococcus yangmingshanensis</name>
    <dbReference type="NCBI Taxonomy" id="2690220"/>
    <lineage>
        <taxon>Eukaryota</taxon>
        <taxon>Rhodophyta</taxon>
        <taxon>Bangiophyceae</taxon>
        <taxon>Cyanidiales</taxon>
        <taxon>Cyanidiaceae</taxon>
        <taxon>Cyanidiococcus</taxon>
    </lineage>
</organism>
<evidence type="ECO:0000313" key="6">
    <source>
        <dbReference type="EMBL" id="KAF6003537.1"/>
    </source>
</evidence>
<evidence type="ECO:0000256" key="2">
    <source>
        <dbReference type="ARBA" id="ARBA00022692"/>
    </source>
</evidence>
<dbReference type="PANTHER" id="PTHR13377:SF3">
    <property type="entry name" value="TRANSMEMBRANE PROTEIN 115"/>
    <property type="match status" value="1"/>
</dbReference>
<accession>A0A7J7ILY6</accession>
<evidence type="ECO:0000256" key="1">
    <source>
        <dbReference type="ARBA" id="ARBA00004141"/>
    </source>
</evidence>
<reference evidence="6 7" key="1">
    <citation type="journal article" date="2020" name="J. Phycol.">
        <title>Comparative genome analysis reveals Cyanidiococcus gen. nov., a new extremophilic red algal genus sister to Cyanidioschyzon (Cyanidioschyzonaceae, Rhodophyta).</title>
        <authorList>
            <person name="Liu S.-L."/>
            <person name="Chiang Y.-R."/>
            <person name="Yoon H.S."/>
            <person name="Fu H.-Y."/>
        </authorList>
    </citation>
    <scope>NUCLEOTIDE SEQUENCE [LARGE SCALE GENOMIC DNA]</scope>
    <source>
        <strain evidence="6 7">THAL066</strain>
    </source>
</reference>
<dbReference type="Proteomes" id="UP000530660">
    <property type="component" value="Unassembled WGS sequence"/>
</dbReference>
<dbReference type="Pfam" id="PF08551">
    <property type="entry name" value="DUF1751"/>
    <property type="match status" value="1"/>
</dbReference>
<proteinExistence type="predicted"/>
<dbReference type="AlphaFoldDB" id="A0A7J7ILY6"/>
<keyword evidence="7" id="KW-1185">Reference proteome</keyword>
<feature type="transmembrane region" description="Helical" evidence="5">
    <location>
        <begin position="98"/>
        <end position="124"/>
    </location>
</feature>
<dbReference type="EMBL" id="VWRR01000006">
    <property type="protein sequence ID" value="KAF6003537.1"/>
    <property type="molecule type" value="Genomic_DNA"/>
</dbReference>
<protein>
    <submittedName>
        <fullName evidence="6">Uncharacterized protein</fullName>
    </submittedName>
</protein>
<dbReference type="SMART" id="SM01160">
    <property type="entry name" value="DUF1751"/>
    <property type="match status" value="1"/>
</dbReference>
<gene>
    <name evidence="6" type="ORF">F1559_001992</name>
</gene>
<comment type="subcellular location">
    <subcellularLocation>
        <location evidence="1">Membrane</location>
        <topology evidence="1">Multi-pass membrane protein</topology>
    </subcellularLocation>
</comment>
<dbReference type="PANTHER" id="PTHR13377">
    <property type="entry name" value="PLACENTAL PROTEIN 6"/>
    <property type="match status" value="1"/>
</dbReference>
<dbReference type="GO" id="GO:0005794">
    <property type="term" value="C:Golgi apparatus"/>
    <property type="evidence" value="ECO:0007669"/>
    <property type="project" value="TreeGrafter"/>
</dbReference>
<feature type="transmembrane region" description="Helical" evidence="5">
    <location>
        <begin position="12"/>
        <end position="28"/>
    </location>
</feature>
<feature type="transmembrane region" description="Helical" evidence="5">
    <location>
        <begin position="191"/>
        <end position="209"/>
    </location>
</feature>
<keyword evidence="2 5" id="KW-0812">Transmembrane</keyword>
<comment type="caution">
    <text evidence="6">The sequence shown here is derived from an EMBL/GenBank/DDBJ whole genome shotgun (WGS) entry which is preliminary data.</text>
</comment>
<feature type="transmembrane region" description="Helical" evidence="5">
    <location>
        <begin position="130"/>
        <end position="152"/>
    </location>
</feature>
<dbReference type="SUPFAM" id="SSF144091">
    <property type="entry name" value="Rhomboid-like"/>
    <property type="match status" value="1"/>
</dbReference>
<dbReference type="Gene3D" id="1.20.1540.10">
    <property type="entry name" value="Rhomboid-like"/>
    <property type="match status" value="1"/>
</dbReference>
<sequence length="302" mass="33670">MSRALKSLPELTRALLIALLTTYTLTWYEPFREFFSFSPAQTLSGLRIWNIVTYGFVEEHLLHLLVSATVLIVVGRLLEDIWHHPETSHSSAERTLELAMYLLFVTAFSSVMTFVVSFLAFMTLKLHPDYLFTSCSGFYAGNLALLIAFARYRPDYVFPELGVLARYAPARMLPLAYLNTIVSLVPLEPALWLPACISSFAFLGSWGYFRFAKTLQLPMPEVAGAPAEFSLLLLLPEIVERVLKRIGFLPATSAPSSVALLDVQANASARDADRRRSTATHLLEGHLRVGNTNLEPDVASNV</sequence>
<dbReference type="GO" id="GO:0016020">
    <property type="term" value="C:membrane"/>
    <property type="evidence" value="ECO:0007669"/>
    <property type="project" value="UniProtKB-SubCell"/>
</dbReference>
<dbReference type="GO" id="GO:0006890">
    <property type="term" value="P:retrograde vesicle-mediated transport, Golgi to endoplasmic reticulum"/>
    <property type="evidence" value="ECO:0007669"/>
    <property type="project" value="InterPro"/>
</dbReference>
<dbReference type="InterPro" id="IPR035952">
    <property type="entry name" value="Rhomboid-like_sf"/>
</dbReference>
<evidence type="ECO:0000313" key="7">
    <source>
        <dbReference type="Proteomes" id="UP000530660"/>
    </source>
</evidence>
<feature type="transmembrane region" description="Helical" evidence="5">
    <location>
        <begin position="60"/>
        <end position="78"/>
    </location>
</feature>